<dbReference type="Gene3D" id="1.25.20.10">
    <property type="entry name" value="Bacterial muramidases"/>
    <property type="match status" value="1"/>
</dbReference>
<evidence type="ECO:0000256" key="3">
    <source>
        <dbReference type="ARBA" id="ARBA00022729"/>
    </source>
</evidence>
<dbReference type="Proteomes" id="UP001165648">
    <property type="component" value="Unassembled WGS sequence"/>
</dbReference>
<keyword evidence="6" id="KW-1185">Reference proteome</keyword>
<dbReference type="CDD" id="cd13401">
    <property type="entry name" value="Slt70-like"/>
    <property type="match status" value="1"/>
</dbReference>
<dbReference type="PANTHER" id="PTHR37423:SF2">
    <property type="entry name" value="MEMBRANE-BOUND LYTIC MUREIN TRANSGLYCOSYLASE C"/>
    <property type="match status" value="1"/>
</dbReference>
<reference evidence="5 6" key="1">
    <citation type="submission" date="2022-07" db="EMBL/GenBank/DDBJ databases">
        <title>Bombella genomes.</title>
        <authorList>
            <person name="Harer L."/>
            <person name="Styblova S."/>
            <person name="Ehrmann M."/>
        </authorList>
    </citation>
    <scope>NUCLEOTIDE SEQUENCE [LARGE SCALE GENOMIC DNA]</scope>
    <source>
        <strain evidence="5 6">TMW 2.2558</strain>
    </source>
</reference>
<dbReference type="EMBL" id="JANIDW010000001">
    <property type="protein sequence ID" value="MCX5614050.1"/>
    <property type="molecule type" value="Genomic_DNA"/>
</dbReference>
<comment type="caution">
    <text evidence="5">The sequence shown here is derived from an EMBL/GenBank/DDBJ whole genome shotgun (WGS) entry which is preliminary data.</text>
</comment>
<sequence length="640" mass="73200">MVFAMFHSLFFDKTYLLRQWSKLCLVFIFTLPLDAWSQSSSRFEEWRALIAPDGNTYSATRYAAFLSQKPDWPLQKRIESRYEHALLVTTDPQERRTLCPSRPISRTDLLISCAPFLSDVAPQARRLWREQVINPEEAKLFVEHFAPYLTPEDEIIRYTKLEYSGPLEIAKQQIQRTPEEWHSLFYTRLANRFSMPDADELYQANAANPDPTLIYYRLKYLRLHDRLDEATQLWLSKPINTDNILPTPLTAIEWQTEQTNFIRALLRTENPGSAQTSFTILQATPFYQQTAETRTLMGYIALTLLHNPEQARPYFKALSEETDLNKRAEGLYWLARTEEDNSHPHSALEFYKKAREYPTTFYGQLALAHLTHTPFLASNIRSPTFLTALAKELAKQPASPTGHTLARTDLVDACTQLSQDGDVSNATFILAYLQAHTMADHTAQADIARLALSLHIPKIAVLSTRQLTRLGISFYPEGYPPLPLETTTTLPYGLLPALVRQESSMDASAISPRHAIGLTQLLLPTAKQVIRQHQLPYSLITAEALKDPEINLTIGSHYLADMLARFENVIPYTLAAYNAGPTRSQRWQTQMNSPQTPTLDDEDILLRWILLLPFKETRLYIEHIEADLSLYALAPYQKSP</sequence>
<evidence type="ECO:0000313" key="5">
    <source>
        <dbReference type="EMBL" id="MCX5614050.1"/>
    </source>
</evidence>
<organism evidence="5 6">
    <name type="scientific">Bombella saccharophila</name>
    <dbReference type="NCBI Taxonomy" id="2967338"/>
    <lineage>
        <taxon>Bacteria</taxon>
        <taxon>Pseudomonadati</taxon>
        <taxon>Pseudomonadota</taxon>
        <taxon>Alphaproteobacteria</taxon>
        <taxon>Acetobacterales</taxon>
        <taxon>Acetobacteraceae</taxon>
        <taxon>Bombella</taxon>
    </lineage>
</organism>
<dbReference type="SUPFAM" id="SSF53955">
    <property type="entry name" value="Lysozyme-like"/>
    <property type="match status" value="1"/>
</dbReference>
<name>A0ABT3W4R3_9PROT</name>
<dbReference type="RefSeq" id="WP_266106313.1">
    <property type="nucleotide sequence ID" value="NZ_JANIDW010000001.1"/>
</dbReference>
<evidence type="ECO:0000259" key="4">
    <source>
        <dbReference type="Pfam" id="PF01464"/>
    </source>
</evidence>
<dbReference type="InterPro" id="IPR008258">
    <property type="entry name" value="Transglycosylase_SLT_dom_1"/>
</dbReference>
<gene>
    <name evidence="5" type="ORF">NQF64_02135</name>
</gene>
<dbReference type="PANTHER" id="PTHR37423">
    <property type="entry name" value="SOLUBLE LYTIC MUREIN TRANSGLYCOSYLASE-RELATED"/>
    <property type="match status" value="1"/>
</dbReference>
<dbReference type="SUPFAM" id="SSF48435">
    <property type="entry name" value="Bacterial muramidases"/>
    <property type="match status" value="1"/>
</dbReference>
<evidence type="ECO:0000256" key="2">
    <source>
        <dbReference type="ARBA" id="ARBA00009387"/>
    </source>
</evidence>
<dbReference type="Gene3D" id="1.10.530.10">
    <property type="match status" value="1"/>
</dbReference>
<dbReference type="Pfam" id="PF01464">
    <property type="entry name" value="SLT"/>
    <property type="match status" value="1"/>
</dbReference>
<dbReference type="InterPro" id="IPR008939">
    <property type="entry name" value="Lytic_TGlycosylase_superhlx_U"/>
</dbReference>
<dbReference type="InterPro" id="IPR023346">
    <property type="entry name" value="Lysozyme-like_dom_sf"/>
</dbReference>
<protein>
    <submittedName>
        <fullName evidence="5">Lytic transglycosylase domain-containing protein</fullName>
    </submittedName>
</protein>
<comment type="similarity">
    <text evidence="2">Belongs to the virb1 family.</text>
</comment>
<keyword evidence="3" id="KW-0732">Signal</keyword>
<accession>A0ABT3W4R3</accession>
<comment type="similarity">
    <text evidence="1">Belongs to the transglycosylase Slt family.</text>
</comment>
<evidence type="ECO:0000313" key="6">
    <source>
        <dbReference type="Proteomes" id="UP001165648"/>
    </source>
</evidence>
<evidence type="ECO:0000256" key="1">
    <source>
        <dbReference type="ARBA" id="ARBA00007734"/>
    </source>
</evidence>
<proteinExistence type="inferred from homology"/>
<feature type="domain" description="Transglycosylase SLT" evidence="4">
    <location>
        <begin position="488"/>
        <end position="593"/>
    </location>
</feature>